<name>A0A2I1DFS8_ASPC2</name>
<reference evidence="3" key="1">
    <citation type="submission" date="2016-12" db="EMBL/GenBank/DDBJ databases">
        <title>The genomes of Aspergillus section Nigri reveals drivers in fungal speciation.</title>
        <authorList>
            <consortium name="DOE Joint Genome Institute"/>
            <person name="Vesth T.C."/>
            <person name="Nybo J."/>
            <person name="Theobald S."/>
            <person name="Brandl J."/>
            <person name="Frisvad J.C."/>
            <person name="Nielsen K.F."/>
            <person name="Lyhne E.K."/>
            <person name="Kogle M.E."/>
            <person name="Kuo A."/>
            <person name="Riley R."/>
            <person name="Clum A."/>
            <person name="Nolan M."/>
            <person name="Lipzen A."/>
            <person name="Salamov A."/>
            <person name="Henrissat B."/>
            <person name="Wiebenga A."/>
            <person name="De vries R.P."/>
            <person name="Grigoriev I.V."/>
            <person name="Mortensen U.H."/>
            <person name="Andersen M.R."/>
            <person name="Baker S.E."/>
        </authorList>
    </citation>
    <scope>NUCLEOTIDE SEQUENCE</scope>
    <source>
        <strain evidence="3">IBT 28561</strain>
    </source>
</reference>
<dbReference type="GeneID" id="36543205"/>
<protein>
    <submittedName>
        <fullName evidence="3">Uncharacterized protein</fullName>
    </submittedName>
</protein>
<feature type="transmembrane region" description="Helical" evidence="2">
    <location>
        <begin position="326"/>
        <end position="347"/>
    </location>
</feature>
<dbReference type="RefSeq" id="XP_024697323.1">
    <property type="nucleotide sequence ID" value="XM_024835681.1"/>
</dbReference>
<sequence>MVRQRDSRLPSEFNALVAVLPPAHLSPESHSSMMMMKGIALPRQKGSTPHALVCQLCQISASPAPRQPSQFARPYTTRPFTRKTELGQVRPRNALNRPLTFPRSIPRRFASTASESPVSQTPEATLAQIEQELDELRNTDAVPSNQTVDSLLHRCQEIAEALALPEQDSKTPAPRKDDNEISHLLDLEEKNQTRKRTKSSPKDTIPQLSSAVSRVAYELLSDEKVFITPEALARYSKIQTLLKRPDYFPEIFYQYAHKPHPEEGSSPVKYHKANPKDINSAIPVDIANMALGVAIEQRNLPLVLSIIDHTFCAPAFHRAKVFKKAAIPLGGLAAAPAACYAVASWAASMQNTMDPSTATGIAFAAILAYVGGTSSVGLLAITTANDQMERVVWQSGMPLRHRWLREEERAALDKVALAWGFKDEYMRGEEEGEEWESLREFIDIM</sequence>
<dbReference type="EMBL" id="MSFM01000001">
    <property type="protein sequence ID" value="PKY08729.1"/>
    <property type="molecule type" value="Genomic_DNA"/>
</dbReference>
<dbReference type="AlphaFoldDB" id="A0A2I1DFS8"/>
<organism evidence="3 4">
    <name type="scientific">Aspergillus campestris (strain IBT 28561)</name>
    <dbReference type="NCBI Taxonomy" id="1392248"/>
    <lineage>
        <taxon>Eukaryota</taxon>
        <taxon>Fungi</taxon>
        <taxon>Dikarya</taxon>
        <taxon>Ascomycota</taxon>
        <taxon>Pezizomycotina</taxon>
        <taxon>Eurotiomycetes</taxon>
        <taxon>Eurotiomycetidae</taxon>
        <taxon>Eurotiales</taxon>
        <taxon>Aspergillaceae</taxon>
        <taxon>Aspergillus</taxon>
        <taxon>Aspergillus subgen. Circumdati</taxon>
    </lineage>
</organism>
<accession>A0A2I1DFS8</accession>
<dbReference type="OrthoDB" id="5360701at2759"/>
<feature type="transmembrane region" description="Helical" evidence="2">
    <location>
        <begin position="359"/>
        <end position="381"/>
    </location>
</feature>
<feature type="region of interest" description="Disordered" evidence="1">
    <location>
        <begin position="163"/>
        <end position="207"/>
    </location>
</feature>
<dbReference type="VEuPathDB" id="FungiDB:P168DRAFT_278291"/>
<evidence type="ECO:0000313" key="3">
    <source>
        <dbReference type="EMBL" id="PKY08729.1"/>
    </source>
</evidence>
<gene>
    <name evidence="3" type="ORF">P168DRAFT_278291</name>
</gene>
<keyword evidence="2" id="KW-0812">Transmembrane</keyword>
<keyword evidence="2" id="KW-1133">Transmembrane helix</keyword>
<proteinExistence type="predicted"/>
<evidence type="ECO:0000256" key="2">
    <source>
        <dbReference type="SAM" id="Phobius"/>
    </source>
</evidence>
<feature type="compositionally biased region" description="Basic and acidic residues" evidence="1">
    <location>
        <begin position="174"/>
        <end position="192"/>
    </location>
</feature>
<keyword evidence="4" id="KW-1185">Reference proteome</keyword>
<evidence type="ECO:0000313" key="4">
    <source>
        <dbReference type="Proteomes" id="UP000234254"/>
    </source>
</evidence>
<keyword evidence="2" id="KW-0472">Membrane</keyword>
<comment type="caution">
    <text evidence="3">The sequence shown here is derived from an EMBL/GenBank/DDBJ whole genome shotgun (WGS) entry which is preliminary data.</text>
</comment>
<dbReference type="Proteomes" id="UP000234254">
    <property type="component" value="Unassembled WGS sequence"/>
</dbReference>
<evidence type="ECO:0000256" key="1">
    <source>
        <dbReference type="SAM" id="MobiDB-lite"/>
    </source>
</evidence>